<gene>
    <name evidence="1" type="ORF">S12H4_38958</name>
</gene>
<reference evidence="1" key="1">
    <citation type="journal article" date="2014" name="Front. Microbiol.">
        <title>High frequency of phylogenetically diverse reductive dehalogenase-homologous genes in deep subseafloor sedimentary metagenomes.</title>
        <authorList>
            <person name="Kawai M."/>
            <person name="Futagami T."/>
            <person name="Toyoda A."/>
            <person name="Takaki Y."/>
            <person name="Nishi S."/>
            <person name="Hori S."/>
            <person name="Arai W."/>
            <person name="Tsubouchi T."/>
            <person name="Morono Y."/>
            <person name="Uchiyama I."/>
            <person name="Ito T."/>
            <person name="Fujiyama A."/>
            <person name="Inagaki F."/>
            <person name="Takami H."/>
        </authorList>
    </citation>
    <scope>NUCLEOTIDE SEQUENCE</scope>
    <source>
        <strain evidence="1">Expedition CK06-06</strain>
    </source>
</reference>
<dbReference type="EMBL" id="BARW01023501">
    <property type="protein sequence ID" value="GAI96384.1"/>
    <property type="molecule type" value="Genomic_DNA"/>
</dbReference>
<proteinExistence type="predicted"/>
<protein>
    <submittedName>
        <fullName evidence="1">Uncharacterized protein</fullName>
    </submittedName>
</protein>
<dbReference type="AlphaFoldDB" id="X1UVH7"/>
<name>X1UVH7_9ZZZZ</name>
<comment type="caution">
    <text evidence="1">The sequence shown here is derived from an EMBL/GenBank/DDBJ whole genome shotgun (WGS) entry which is preliminary data.</text>
</comment>
<feature type="non-terminal residue" evidence="1">
    <location>
        <position position="1"/>
    </location>
</feature>
<accession>X1UVH7</accession>
<organism evidence="1">
    <name type="scientific">marine sediment metagenome</name>
    <dbReference type="NCBI Taxonomy" id="412755"/>
    <lineage>
        <taxon>unclassified sequences</taxon>
        <taxon>metagenomes</taxon>
        <taxon>ecological metagenomes</taxon>
    </lineage>
</organism>
<sequence>PEMRLWTELPSTGQKRMMTGTGAVGGLLMALRVLA</sequence>
<evidence type="ECO:0000313" key="1">
    <source>
        <dbReference type="EMBL" id="GAI96384.1"/>
    </source>
</evidence>